<dbReference type="EC" id="4.1.2.13" evidence="3"/>
<gene>
    <name evidence="7" type="primary">fda2</name>
    <name evidence="7" type="ORF">KOEU_10640</name>
</gene>
<dbReference type="Pfam" id="PF00274">
    <property type="entry name" value="Glycolytic"/>
    <property type="match status" value="1"/>
</dbReference>
<evidence type="ECO:0000256" key="3">
    <source>
        <dbReference type="ARBA" id="ARBA00013068"/>
    </source>
</evidence>
<proteinExistence type="inferred from homology"/>
<dbReference type="STRING" id="33995.KOEU_10640"/>
<comment type="pathway">
    <text evidence="1">Carbohydrate degradation; glycolysis; D-glyceraldehyde 3-phosphate and glycerone phosphate from D-glucose: step 4/4.</text>
</comment>
<evidence type="ECO:0000313" key="7">
    <source>
        <dbReference type="EMBL" id="KON65224.1"/>
    </source>
</evidence>
<dbReference type="RefSeq" id="WP_053323034.1">
    <property type="nucleotide sequence ID" value="NZ_LHUQ01000004.1"/>
</dbReference>
<evidence type="ECO:0000256" key="6">
    <source>
        <dbReference type="ARBA" id="ARBA00029799"/>
    </source>
</evidence>
<dbReference type="AlphaFoldDB" id="A0A0M0EIY7"/>
<sequence>MPVEQMRKNMSENAGFIAALDQSGGSTPGALRHYGIPDSAYSTDAQMFALMHEMRVRVITAPAFTGKSILAAILFEQTMNGLVKDTPVPTYLWKEKGVVPFLKVDKGLEAEAGGVQMMKPIPNLEALLDQAISKGIYGTKARSVIRLAEREGVAAIVKQQFALAEQIAARGLVPIMEPEVLIKSPDKAGAEALLHDELHRGLDALPGDYQVMIKVSIPEKADLYLDLIRHPRVQRVVALSGGYPRDEACQRLAKNHGMIASFSRALLEDLRYTMTDAEFDAALAKSIEQIFRASTQKA</sequence>
<comment type="similarity">
    <text evidence="2">Belongs to the class I fructose-bisphosphate aldolase family.</text>
</comment>
<reference evidence="7" key="1">
    <citation type="submission" date="2015-08" db="EMBL/GenBank/DDBJ databases">
        <title>Draft genome sequence of Komagataeibacter europaeus CECT 8546 a cellulose producer strain from vinegar produced by the traditional method.</title>
        <authorList>
            <person name="Poehlein A."/>
            <person name="Valera M.J."/>
            <person name="Haack F.S."/>
            <person name="Mas A."/>
            <person name="Daniel R."/>
            <person name="Streit W.R."/>
            <person name="Mateo E."/>
        </authorList>
    </citation>
    <scope>NUCLEOTIDE SEQUENCE [LARGE SCALE GENOMIC DNA]</scope>
    <source>
        <strain evidence="7">CECT 8546</strain>
    </source>
</reference>
<evidence type="ECO:0000256" key="5">
    <source>
        <dbReference type="ARBA" id="ARBA00023239"/>
    </source>
</evidence>
<comment type="caution">
    <text evidence="7">The sequence shown here is derived from an EMBL/GenBank/DDBJ whole genome shotgun (WGS) entry which is preliminary data.</text>
</comment>
<evidence type="ECO:0000313" key="8">
    <source>
        <dbReference type="Proteomes" id="UP000037566"/>
    </source>
</evidence>
<dbReference type="NCBIfam" id="NF003784">
    <property type="entry name" value="PRK05377.1"/>
    <property type="match status" value="1"/>
</dbReference>
<organism evidence="7 8">
    <name type="scientific">Komagataeibacter europaeus</name>
    <name type="common">Gluconacetobacter europaeus</name>
    <dbReference type="NCBI Taxonomy" id="33995"/>
    <lineage>
        <taxon>Bacteria</taxon>
        <taxon>Pseudomonadati</taxon>
        <taxon>Pseudomonadota</taxon>
        <taxon>Alphaproteobacteria</taxon>
        <taxon>Acetobacterales</taxon>
        <taxon>Acetobacteraceae</taxon>
        <taxon>Komagataeibacter</taxon>
    </lineage>
</organism>
<dbReference type="EMBL" id="LHUQ01000004">
    <property type="protein sequence ID" value="KON65224.1"/>
    <property type="molecule type" value="Genomic_DNA"/>
</dbReference>
<protein>
    <recommendedName>
        <fullName evidence="3">fructose-bisphosphate aldolase</fullName>
        <ecNumber evidence="3">4.1.2.13</ecNumber>
    </recommendedName>
    <alternativeName>
        <fullName evidence="6">Fructose-bisphosphate aldolase class I</fullName>
    </alternativeName>
</protein>
<dbReference type="Gene3D" id="3.20.20.70">
    <property type="entry name" value="Aldolase class I"/>
    <property type="match status" value="1"/>
</dbReference>
<dbReference type="GO" id="GO:0004332">
    <property type="term" value="F:fructose-bisphosphate aldolase activity"/>
    <property type="evidence" value="ECO:0007669"/>
    <property type="project" value="UniProtKB-EC"/>
</dbReference>
<dbReference type="InterPro" id="IPR013785">
    <property type="entry name" value="Aldolase_TIM"/>
</dbReference>
<dbReference type="Proteomes" id="UP000037566">
    <property type="component" value="Unassembled WGS sequence"/>
</dbReference>
<dbReference type="PATRIC" id="fig|33995.3.peg.1167"/>
<keyword evidence="5 7" id="KW-0456">Lyase</keyword>
<keyword evidence="4" id="KW-0324">Glycolysis</keyword>
<accession>A0A0M0EIY7</accession>
<name>A0A0M0EIY7_KOMEU</name>
<dbReference type="InterPro" id="IPR000741">
    <property type="entry name" value="FBA_I"/>
</dbReference>
<dbReference type="SUPFAM" id="SSF51569">
    <property type="entry name" value="Aldolase"/>
    <property type="match status" value="1"/>
</dbReference>
<evidence type="ECO:0000256" key="1">
    <source>
        <dbReference type="ARBA" id="ARBA00004714"/>
    </source>
</evidence>
<dbReference type="PANTHER" id="PTHR11627">
    <property type="entry name" value="FRUCTOSE-BISPHOSPHATE ALDOLASE"/>
    <property type="match status" value="1"/>
</dbReference>
<keyword evidence="8" id="KW-1185">Reference proteome</keyword>
<evidence type="ECO:0000256" key="4">
    <source>
        <dbReference type="ARBA" id="ARBA00023152"/>
    </source>
</evidence>
<evidence type="ECO:0000256" key="2">
    <source>
        <dbReference type="ARBA" id="ARBA00010387"/>
    </source>
</evidence>
<dbReference type="UniPathway" id="UPA00109">
    <property type="reaction ID" value="UER00183"/>
</dbReference>
<dbReference type="GO" id="GO:0006096">
    <property type="term" value="P:glycolytic process"/>
    <property type="evidence" value="ECO:0007669"/>
    <property type="project" value="UniProtKB-UniPathway"/>
</dbReference>
<dbReference type="OrthoDB" id="9813469at2"/>